<comment type="caution">
    <text evidence="2">The sequence shown here is derived from an EMBL/GenBank/DDBJ whole genome shotgun (WGS) entry which is preliminary data.</text>
</comment>
<evidence type="ECO:0000313" key="3">
    <source>
        <dbReference type="Proteomes" id="UP000236434"/>
    </source>
</evidence>
<reference evidence="2 3" key="1">
    <citation type="submission" date="2013-12" db="EMBL/GenBank/DDBJ databases">
        <title>Comparative genomics of Petrotoga isolates.</title>
        <authorList>
            <person name="Nesbo C.L."/>
            <person name="Charchuk R."/>
            <person name="Chow K."/>
        </authorList>
    </citation>
    <scope>NUCLEOTIDE SEQUENCE [LARGE SCALE GENOMIC DNA]</scope>
    <source>
        <strain evidence="2 3">DSM 13574</strain>
    </source>
</reference>
<dbReference type="RefSeq" id="WP_103066627.1">
    <property type="nucleotide sequence ID" value="NZ_AZRL01000006.1"/>
</dbReference>
<dbReference type="Proteomes" id="UP000236434">
    <property type="component" value="Unassembled WGS sequence"/>
</dbReference>
<evidence type="ECO:0000256" key="1">
    <source>
        <dbReference type="SAM" id="SignalP"/>
    </source>
</evidence>
<dbReference type="OrthoDB" id="47706at2"/>
<evidence type="ECO:0008006" key="4">
    <source>
        <dbReference type="Google" id="ProtNLM"/>
    </source>
</evidence>
<sequence length="200" mass="21180">MKKVFATLLVGMLAVFSFAAFEVTVGYVNTSLAATDVDTVEDVTMHGISAGANYLFDGLGVEGGALLVGGSFDYYFPTEFATNAAVTASATATEEVAQMMVGVNAGYRQSLNAFFPDLPFGMYVQGLFNYSFGLGDDKVLANSLGFGGGAGASFAVQNLDMNVGADVLFEKPTLADAYDEVYKGEFQLRPKFKVYAGVQF</sequence>
<keyword evidence="1" id="KW-0732">Signal</keyword>
<gene>
    <name evidence="2" type="ORF">X929_03380</name>
</gene>
<accession>A0A2K1P3F1</accession>
<protein>
    <recommendedName>
        <fullName evidence="4">Outer membrane protein beta-barrel domain-containing protein</fullName>
    </recommendedName>
</protein>
<name>A0A2K1P3F1_9BACT</name>
<dbReference type="AlphaFoldDB" id="A0A2K1P3F1"/>
<feature type="chain" id="PRO_5014408506" description="Outer membrane protein beta-barrel domain-containing protein" evidence="1">
    <location>
        <begin position="20"/>
        <end position="200"/>
    </location>
</feature>
<organism evidence="2 3">
    <name type="scientific">Petrotoga olearia DSM 13574</name>
    <dbReference type="NCBI Taxonomy" id="1122955"/>
    <lineage>
        <taxon>Bacteria</taxon>
        <taxon>Thermotogati</taxon>
        <taxon>Thermotogota</taxon>
        <taxon>Thermotogae</taxon>
        <taxon>Petrotogales</taxon>
        <taxon>Petrotogaceae</taxon>
        <taxon>Petrotoga</taxon>
    </lineage>
</organism>
<feature type="signal peptide" evidence="1">
    <location>
        <begin position="1"/>
        <end position="19"/>
    </location>
</feature>
<proteinExistence type="predicted"/>
<dbReference type="EMBL" id="AZRL01000006">
    <property type="protein sequence ID" value="PNR97296.1"/>
    <property type="molecule type" value="Genomic_DNA"/>
</dbReference>
<evidence type="ECO:0000313" key="2">
    <source>
        <dbReference type="EMBL" id="PNR97296.1"/>
    </source>
</evidence>